<name>A0ABW2H853_9ACTN</name>
<organism evidence="1 2">
    <name type="scientific">Catellatospora aurea</name>
    <dbReference type="NCBI Taxonomy" id="1337874"/>
    <lineage>
        <taxon>Bacteria</taxon>
        <taxon>Bacillati</taxon>
        <taxon>Actinomycetota</taxon>
        <taxon>Actinomycetes</taxon>
        <taxon>Micromonosporales</taxon>
        <taxon>Micromonosporaceae</taxon>
        <taxon>Catellatospora</taxon>
    </lineage>
</organism>
<evidence type="ECO:0000313" key="1">
    <source>
        <dbReference type="EMBL" id="MFC7248084.1"/>
    </source>
</evidence>
<dbReference type="RefSeq" id="WP_376810759.1">
    <property type="nucleotide sequence ID" value="NZ_JBHTAC010000078.1"/>
</dbReference>
<evidence type="ECO:0000313" key="2">
    <source>
        <dbReference type="Proteomes" id="UP001596392"/>
    </source>
</evidence>
<dbReference type="EMBL" id="JBHTAC010000078">
    <property type="protein sequence ID" value="MFC7248084.1"/>
    <property type="molecule type" value="Genomic_DNA"/>
</dbReference>
<accession>A0ABW2H853</accession>
<gene>
    <name evidence="1" type="ORF">ACFQO7_36955</name>
</gene>
<reference evidence="2" key="1">
    <citation type="journal article" date="2019" name="Int. J. Syst. Evol. Microbiol.">
        <title>The Global Catalogue of Microorganisms (GCM) 10K type strain sequencing project: providing services to taxonomists for standard genome sequencing and annotation.</title>
        <authorList>
            <consortium name="The Broad Institute Genomics Platform"/>
            <consortium name="The Broad Institute Genome Sequencing Center for Infectious Disease"/>
            <person name="Wu L."/>
            <person name="Ma J."/>
        </authorList>
    </citation>
    <scope>NUCLEOTIDE SEQUENCE [LARGE SCALE GENOMIC DNA]</scope>
    <source>
        <strain evidence="2">CGMCC 1.9106</strain>
    </source>
</reference>
<dbReference type="Proteomes" id="UP001596392">
    <property type="component" value="Unassembled WGS sequence"/>
</dbReference>
<comment type="caution">
    <text evidence="1">The sequence shown here is derived from an EMBL/GenBank/DDBJ whole genome shotgun (WGS) entry which is preliminary data.</text>
</comment>
<keyword evidence="2" id="KW-1185">Reference proteome</keyword>
<sequence length="56" mass="5977">MTEARHGRAQSPDEAAAARSLMAEQRRIAAETGWSTSGDALQAVRNHLVAVMAATR</sequence>
<protein>
    <submittedName>
        <fullName evidence="1">Uncharacterized protein</fullName>
    </submittedName>
</protein>
<proteinExistence type="predicted"/>